<evidence type="ECO:0000313" key="2">
    <source>
        <dbReference type="EMBL" id="ETS30001.1"/>
    </source>
</evidence>
<reference evidence="2 3" key="1">
    <citation type="submission" date="2013-11" db="EMBL/GenBank/DDBJ databases">
        <title>Elucidation of the Photorhabdus temperata genome and generation of transposon mutant library to identify motility mutants.</title>
        <authorList>
            <person name="Hurst S.G.IV."/>
            <person name="Micheals B."/>
            <person name="Abebe-Akele F."/>
            <person name="Rowedder H."/>
            <person name="Bullock H."/>
            <person name="Jackobeck R."/>
            <person name="Janicki E."/>
            <person name="Tisa L.S."/>
        </authorList>
    </citation>
    <scope>NUCLEOTIDE SEQUENCE [LARGE SCALE GENOMIC DNA]</scope>
    <source>
        <strain evidence="2 3">NC19</strain>
    </source>
</reference>
<proteinExistence type="predicted"/>
<sequence length="337" mass="37928">MPIISDLIKKFEISPQAAQAIGAPARSNSSKQAEHQTEHLELDTSKNRRDRKDLNAQATPNQQHTKKLEIEVKNSGSESKAQAHTPDLVMKKGSSVTPNTRKSPNEKLKAKDIFHRYKDRLSPSDRKLPFEIMNEITNNEIAFSSEKAPESHLDKVKDKKFTLRHYTSGNGQKKPTFNEIGSNFNLVNKGIKTLKRTQGSNTNEDDWNRLGNTAFTFFLLAIDGEVSDREFLSNKTHFAEIDIENPAELKELGLDETEFFASPDLLHEKNLSQAPAVKGKLSDLKSLLLKQSGIKPVQLQYLGAKGILERIDSKFNGSLEIKIPGNVKVKEWKKVEK</sequence>
<evidence type="ECO:0000256" key="1">
    <source>
        <dbReference type="SAM" id="MobiDB-lite"/>
    </source>
</evidence>
<protein>
    <submittedName>
        <fullName evidence="2">Uncharacterized protein</fullName>
    </submittedName>
</protein>
<dbReference type="RefSeq" id="WP_036848712.1">
    <property type="nucleotide sequence ID" value="NZ_AYSJ01000014.1"/>
</dbReference>
<dbReference type="PATRIC" id="fig|1004151.3.peg.3434"/>
<dbReference type="OrthoDB" id="7018291at2"/>
<dbReference type="AlphaFoldDB" id="W3V248"/>
<feature type="compositionally biased region" description="Basic and acidic residues" evidence="1">
    <location>
        <begin position="32"/>
        <end position="54"/>
    </location>
</feature>
<name>W3V248_9GAMM</name>
<comment type="caution">
    <text evidence="2">The sequence shown here is derived from an EMBL/GenBank/DDBJ whole genome shotgun (WGS) entry which is preliminary data.</text>
</comment>
<organism evidence="2 3">
    <name type="scientific">Photorhabdus khanii NC19</name>
    <dbReference type="NCBI Taxonomy" id="1004151"/>
    <lineage>
        <taxon>Bacteria</taxon>
        <taxon>Pseudomonadati</taxon>
        <taxon>Pseudomonadota</taxon>
        <taxon>Gammaproteobacteria</taxon>
        <taxon>Enterobacterales</taxon>
        <taxon>Morganellaceae</taxon>
        <taxon>Photorhabdus</taxon>
    </lineage>
</organism>
<accession>W3V248</accession>
<keyword evidence="3" id="KW-1185">Reference proteome</keyword>
<gene>
    <name evidence="2" type="ORF">PTE_03331</name>
</gene>
<dbReference type="EMBL" id="AYSJ01000014">
    <property type="protein sequence ID" value="ETS30001.1"/>
    <property type="molecule type" value="Genomic_DNA"/>
</dbReference>
<dbReference type="Proteomes" id="UP000018957">
    <property type="component" value="Unassembled WGS sequence"/>
</dbReference>
<feature type="region of interest" description="Disordered" evidence="1">
    <location>
        <begin position="19"/>
        <end position="104"/>
    </location>
</feature>
<evidence type="ECO:0000313" key="3">
    <source>
        <dbReference type="Proteomes" id="UP000018957"/>
    </source>
</evidence>